<sequence>YITDRIEELFQRERNLTADQFLNVQTVISCDIHARLCKMEMCFKQELDRIGSSLEHKEHFDQQAHEILEEIQKLKIFFCSQLPTNSTSHMKLSSVSEIKTSEDLTGRRLSELEAGRFTNDDHTHTNQVERDVLHGSMSKDGEQELSPQPKAVLKNLTDAHLKLMLGQNKEAHYLCDLNYDS</sequence>
<organism evidence="1">
    <name type="scientific">Arion vulgaris</name>
    <dbReference type="NCBI Taxonomy" id="1028688"/>
    <lineage>
        <taxon>Eukaryota</taxon>
        <taxon>Metazoa</taxon>
        <taxon>Spiralia</taxon>
        <taxon>Lophotrochozoa</taxon>
        <taxon>Mollusca</taxon>
        <taxon>Gastropoda</taxon>
        <taxon>Heterobranchia</taxon>
        <taxon>Euthyneura</taxon>
        <taxon>Panpulmonata</taxon>
        <taxon>Eupulmonata</taxon>
        <taxon>Stylommatophora</taxon>
        <taxon>Helicina</taxon>
        <taxon>Arionoidea</taxon>
        <taxon>Arionidae</taxon>
        <taxon>Arion</taxon>
    </lineage>
</organism>
<proteinExistence type="predicted"/>
<accession>A0A0B6Z4L4</accession>
<evidence type="ECO:0000313" key="1">
    <source>
        <dbReference type="EMBL" id="CEK62660.1"/>
    </source>
</evidence>
<dbReference type="AlphaFoldDB" id="A0A0B6Z4L4"/>
<feature type="non-terminal residue" evidence="1">
    <location>
        <position position="1"/>
    </location>
</feature>
<protein>
    <submittedName>
        <fullName evidence="1">Uncharacterized protein</fullName>
    </submittedName>
</protein>
<reference evidence="1" key="1">
    <citation type="submission" date="2014-12" db="EMBL/GenBank/DDBJ databases">
        <title>Insight into the proteome of Arion vulgaris.</title>
        <authorList>
            <person name="Aradska J."/>
            <person name="Bulat T."/>
            <person name="Smidak R."/>
            <person name="Sarate P."/>
            <person name="Gangsoo J."/>
            <person name="Sialana F."/>
            <person name="Bilban M."/>
            <person name="Lubec G."/>
        </authorList>
    </citation>
    <scope>NUCLEOTIDE SEQUENCE</scope>
    <source>
        <tissue evidence="1">Skin</tissue>
    </source>
</reference>
<dbReference type="EMBL" id="HACG01015795">
    <property type="protein sequence ID" value="CEK62660.1"/>
    <property type="molecule type" value="Transcribed_RNA"/>
</dbReference>
<feature type="non-terminal residue" evidence="1">
    <location>
        <position position="181"/>
    </location>
</feature>
<gene>
    <name evidence="1" type="primary">ORF45798</name>
</gene>
<name>A0A0B6Z4L4_9EUPU</name>